<keyword evidence="9" id="KW-1185">Reference proteome</keyword>
<dbReference type="AlphaFoldDB" id="A0A673FLT2"/>
<dbReference type="FunFam" id="2.60.120.590:FF:000012">
    <property type="entry name" value="AlkB homolog 8, tRNA methyltransferase"/>
    <property type="match status" value="1"/>
</dbReference>
<evidence type="ECO:0000313" key="8">
    <source>
        <dbReference type="Ensembl" id="ENSSRHP00000000074.1"/>
    </source>
</evidence>
<feature type="region of interest" description="Disordered" evidence="6">
    <location>
        <begin position="494"/>
        <end position="526"/>
    </location>
</feature>
<dbReference type="Pfam" id="PF08241">
    <property type="entry name" value="Methyltransf_11"/>
    <property type="match status" value="1"/>
</dbReference>
<reference evidence="8" key="2">
    <citation type="submission" date="2025-09" db="UniProtKB">
        <authorList>
            <consortium name="Ensembl"/>
        </authorList>
    </citation>
    <scope>IDENTIFICATION</scope>
</reference>
<keyword evidence="4" id="KW-0862">Zinc</keyword>
<organism evidence="8 9">
    <name type="scientific">Sinocyclocheilus rhinocerous</name>
    <dbReference type="NCBI Taxonomy" id="307959"/>
    <lineage>
        <taxon>Eukaryota</taxon>
        <taxon>Metazoa</taxon>
        <taxon>Chordata</taxon>
        <taxon>Craniata</taxon>
        <taxon>Vertebrata</taxon>
        <taxon>Euteleostomi</taxon>
        <taxon>Actinopterygii</taxon>
        <taxon>Neopterygii</taxon>
        <taxon>Teleostei</taxon>
        <taxon>Ostariophysi</taxon>
        <taxon>Cypriniformes</taxon>
        <taxon>Cyprinidae</taxon>
        <taxon>Cyprininae</taxon>
        <taxon>Sinocyclocheilus</taxon>
    </lineage>
</organism>
<evidence type="ECO:0000256" key="6">
    <source>
        <dbReference type="SAM" id="MobiDB-lite"/>
    </source>
</evidence>
<dbReference type="SUPFAM" id="SSF51197">
    <property type="entry name" value="Clavaminate synthase-like"/>
    <property type="match status" value="1"/>
</dbReference>
<keyword evidence="3" id="KW-0808">Transferase</keyword>
<evidence type="ECO:0000313" key="9">
    <source>
        <dbReference type="Proteomes" id="UP000472270"/>
    </source>
</evidence>
<dbReference type="Proteomes" id="UP000472270">
    <property type="component" value="Unassembled WGS sequence"/>
</dbReference>
<dbReference type="GO" id="GO:0008757">
    <property type="term" value="F:S-adenosylmethionine-dependent methyltransferase activity"/>
    <property type="evidence" value="ECO:0007669"/>
    <property type="project" value="InterPro"/>
</dbReference>
<dbReference type="GO" id="GO:0002098">
    <property type="term" value="P:tRNA wobble uridine modification"/>
    <property type="evidence" value="ECO:0007669"/>
    <property type="project" value="TreeGrafter"/>
</dbReference>
<name>A0A673FLT2_9TELE</name>
<comment type="cofactor">
    <cofactor evidence="1">
        <name>Fe(2+)</name>
        <dbReference type="ChEBI" id="CHEBI:29033"/>
    </cofactor>
</comment>
<evidence type="ECO:0000256" key="5">
    <source>
        <dbReference type="ARBA" id="ARBA00022884"/>
    </source>
</evidence>
<dbReference type="InterPro" id="IPR029063">
    <property type="entry name" value="SAM-dependent_MTases_sf"/>
</dbReference>
<dbReference type="Gene3D" id="2.60.120.590">
    <property type="entry name" value="Alpha-ketoglutarate-dependent dioxygenase AlkB-like"/>
    <property type="match status" value="1"/>
</dbReference>
<sequence length="643" mass="70959">MYSASIRRTKEEKKLLRRQIKASHTLLKHEGISTVSHPTKHLVVSNGGLGNGVSRESLLQVLKEGGTAGQNAYTLLNGRALQCHDQSVTLNLSYAEKVDSDRSVSCALAPGLSVLEDFVSPEEELQLLQAVDWTAHTDEVTAQKALKHRRVKHYGFEFRYDNNNVDKDKPLPGGLPAECDALLQRCLADGHVSVLPDQLTVNQYQSGQGIPPHIDTDTHSAFEDTILSLSLGAKTVMDFKHPDGRSVAVVLPERSLLAMKGESRYLWTHGITPRKCDVVPVLEVGGSGVMTSDLSNLTLSRCGTRTSLTFRKIRHAPCKCAYPSVCDSQQPPSLPTVPVAEGDACRLEVQYVHQVYEEISSHFSSTRHSPWPRVRDFLLSLTPGSTLADIGCGNGKYLGISPEVMSVGCDRSANLVQICIEPGYEAFVSDALSVPLSSGSCDACISIAVIHHFSTQERRQAAVRELVQLLKVGGRALIYVWAMEQEYNNQKSKYLKERTTGTSMERSNELKTEENKSNQQDEHDRKISTDVKCIEEQNVTQPRIHIHTNRTAFLSQDLLVPWHLKGNPEKNKGAASGSTNGPLDNTSQGPVFHRYYHVFQQGELEEMCSGVTGVEVLRSYHDQGNWCVELEKTHGNSSKNGIA</sequence>
<evidence type="ECO:0000256" key="3">
    <source>
        <dbReference type="ARBA" id="ARBA00022679"/>
    </source>
</evidence>
<proteinExistence type="predicted"/>
<feature type="compositionally biased region" description="Basic and acidic residues" evidence="6">
    <location>
        <begin position="506"/>
        <end position="526"/>
    </location>
</feature>
<evidence type="ECO:0000256" key="1">
    <source>
        <dbReference type="ARBA" id="ARBA00001954"/>
    </source>
</evidence>
<dbReference type="PANTHER" id="PTHR13069:SF21">
    <property type="entry name" value="ALKYLATED DNA REPAIR PROTEIN ALKB HOMOLOG 8"/>
    <property type="match status" value="1"/>
</dbReference>
<dbReference type="InterPro" id="IPR015095">
    <property type="entry name" value="AlkB_hom8_N"/>
</dbReference>
<dbReference type="InterPro" id="IPR012677">
    <property type="entry name" value="Nucleotide-bd_a/b_plait_sf"/>
</dbReference>
<dbReference type="InterPro" id="IPR037151">
    <property type="entry name" value="AlkB-like_sf"/>
</dbReference>
<keyword evidence="5" id="KW-0694">RNA-binding</keyword>
<evidence type="ECO:0000259" key="7">
    <source>
        <dbReference type="PROSITE" id="PS51471"/>
    </source>
</evidence>
<dbReference type="GO" id="GO:0030488">
    <property type="term" value="P:tRNA methylation"/>
    <property type="evidence" value="ECO:0007669"/>
    <property type="project" value="TreeGrafter"/>
</dbReference>
<dbReference type="GO" id="GO:0005634">
    <property type="term" value="C:nucleus"/>
    <property type="evidence" value="ECO:0007669"/>
    <property type="project" value="TreeGrafter"/>
</dbReference>
<feature type="domain" description="Fe2OG dioxygenase" evidence="7">
    <location>
        <begin position="195"/>
        <end position="314"/>
    </location>
</feature>
<dbReference type="Ensembl" id="ENSSRHT00000000098.1">
    <property type="protein sequence ID" value="ENSSRHP00000000074.1"/>
    <property type="gene ID" value="ENSSRHG00000000072.1"/>
</dbReference>
<dbReference type="InterPro" id="IPR027450">
    <property type="entry name" value="AlkB-like"/>
</dbReference>
<dbReference type="GO" id="GO:0000049">
    <property type="term" value="F:tRNA binding"/>
    <property type="evidence" value="ECO:0007669"/>
    <property type="project" value="TreeGrafter"/>
</dbReference>
<keyword evidence="2" id="KW-0489">Methyltransferase</keyword>
<dbReference type="Pfam" id="PF09004">
    <property type="entry name" value="ALKBH8_N"/>
    <property type="match status" value="1"/>
</dbReference>
<dbReference type="InterPro" id="IPR013216">
    <property type="entry name" value="Methyltransf_11"/>
</dbReference>
<evidence type="ECO:0000256" key="2">
    <source>
        <dbReference type="ARBA" id="ARBA00022603"/>
    </source>
</evidence>
<protein>
    <submittedName>
        <fullName evidence="8">AlkB homolog 8, tRNA methyltransferase</fullName>
    </submittedName>
</protein>
<dbReference type="Gene3D" id="3.40.50.150">
    <property type="entry name" value="Vaccinia Virus protein VP39"/>
    <property type="match status" value="1"/>
</dbReference>
<dbReference type="PANTHER" id="PTHR13069">
    <property type="entry name" value="ALKYLATED DNA REPAIR PROTEIN ALKB HOMOLOG 8"/>
    <property type="match status" value="1"/>
</dbReference>
<dbReference type="GO" id="GO:0106335">
    <property type="term" value="F:tRNA (5-carboxymethyluridine(34)-5-O)-methyltransferase activity"/>
    <property type="evidence" value="ECO:0007669"/>
    <property type="project" value="TreeGrafter"/>
</dbReference>
<reference evidence="8" key="1">
    <citation type="submission" date="2025-08" db="UniProtKB">
        <authorList>
            <consortium name="Ensembl"/>
        </authorList>
    </citation>
    <scope>IDENTIFICATION</scope>
</reference>
<dbReference type="InterPro" id="IPR005123">
    <property type="entry name" value="Oxoglu/Fe-dep_dioxygenase_dom"/>
</dbReference>
<dbReference type="PROSITE" id="PS51471">
    <property type="entry name" value="FE2OG_OXY"/>
    <property type="match status" value="1"/>
</dbReference>
<dbReference type="GO" id="GO:0005737">
    <property type="term" value="C:cytoplasm"/>
    <property type="evidence" value="ECO:0007669"/>
    <property type="project" value="TreeGrafter"/>
</dbReference>
<feature type="compositionally biased region" description="Polar residues" evidence="6">
    <location>
        <begin position="576"/>
        <end position="588"/>
    </location>
</feature>
<dbReference type="Pfam" id="PF13532">
    <property type="entry name" value="2OG-FeII_Oxy_2"/>
    <property type="match status" value="1"/>
</dbReference>
<feature type="region of interest" description="Disordered" evidence="6">
    <location>
        <begin position="565"/>
        <end position="588"/>
    </location>
</feature>
<dbReference type="SUPFAM" id="SSF53335">
    <property type="entry name" value="S-adenosyl-L-methionine-dependent methyltransferases"/>
    <property type="match status" value="1"/>
</dbReference>
<dbReference type="InterPro" id="IPR051422">
    <property type="entry name" value="AlkB_tRNA_MeTrf/Diox"/>
</dbReference>
<dbReference type="CDD" id="cd02440">
    <property type="entry name" value="AdoMet_MTases"/>
    <property type="match status" value="1"/>
</dbReference>
<accession>A0A673FLT2</accession>
<evidence type="ECO:0000256" key="4">
    <source>
        <dbReference type="ARBA" id="ARBA00022833"/>
    </source>
</evidence>
<dbReference type="GO" id="GO:0016706">
    <property type="term" value="F:2-oxoglutarate-dependent dioxygenase activity"/>
    <property type="evidence" value="ECO:0007669"/>
    <property type="project" value="InterPro"/>
</dbReference>
<dbReference type="Gene3D" id="3.30.70.330">
    <property type="match status" value="1"/>
</dbReference>